<feature type="domain" description="2Fe-2S ferredoxin-type" evidence="7">
    <location>
        <begin position="2"/>
        <end position="104"/>
    </location>
</feature>
<dbReference type="CDD" id="cd00207">
    <property type="entry name" value="fer2"/>
    <property type="match status" value="1"/>
</dbReference>
<accession>A0A9Q4GI27</accession>
<dbReference type="InterPro" id="IPR012675">
    <property type="entry name" value="Beta-grasp_dom_sf"/>
</dbReference>
<evidence type="ECO:0000259" key="7">
    <source>
        <dbReference type="PROSITE" id="PS51085"/>
    </source>
</evidence>
<protein>
    <submittedName>
        <fullName evidence="8">2Fe-2S iron-sulfur cluster-binding protein</fullName>
    </submittedName>
</protein>
<reference evidence="8" key="1">
    <citation type="submission" date="2022-09" db="EMBL/GenBank/DDBJ databases">
        <title>Haloadaptaus new haloarchaeum isolated from saline soil.</title>
        <authorList>
            <person name="Duran-Viseras A."/>
            <person name="Sanchez-Porro C."/>
            <person name="Ventosa A."/>
        </authorList>
    </citation>
    <scope>NUCLEOTIDE SEQUENCE</scope>
    <source>
        <strain evidence="8">F3-133</strain>
    </source>
</reference>
<dbReference type="GO" id="GO:0140647">
    <property type="term" value="P:P450-containing electron transport chain"/>
    <property type="evidence" value="ECO:0007669"/>
    <property type="project" value="InterPro"/>
</dbReference>
<dbReference type="PANTHER" id="PTHR23426">
    <property type="entry name" value="FERREDOXIN/ADRENODOXIN"/>
    <property type="match status" value="1"/>
</dbReference>
<evidence type="ECO:0000256" key="6">
    <source>
        <dbReference type="ARBA" id="ARBA00034078"/>
    </source>
</evidence>
<dbReference type="InterPro" id="IPR001055">
    <property type="entry name" value="Adrenodoxin-like"/>
</dbReference>
<dbReference type="PROSITE" id="PS51085">
    <property type="entry name" value="2FE2S_FER_2"/>
    <property type="match status" value="1"/>
</dbReference>
<evidence type="ECO:0000313" key="9">
    <source>
        <dbReference type="Proteomes" id="UP001149411"/>
    </source>
</evidence>
<keyword evidence="9" id="KW-1185">Reference proteome</keyword>
<keyword evidence="3" id="KW-0479">Metal-binding</keyword>
<dbReference type="PANTHER" id="PTHR23426:SF65">
    <property type="entry name" value="FERREDOXIN-2, MITOCHONDRIAL"/>
    <property type="match status" value="1"/>
</dbReference>
<name>A0A9Q4GI27_9EURY</name>
<comment type="cofactor">
    <cofactor evidence="6">
        <name>[2Fe-2S] cluster</name>
        <dbReference type="ChEBI" id="CHEBI:190135"/>
    </cofactor>
</comment>
<dbReference type="Pfam" id="PF00111">
    <property type="entry name" value="Fer2"/>
    <property type="match status" value="1"/>
</dbReference>
<dbReference type="Proteomes" id="UP001149411">
    <property type="component" value="Unassembled WGS sequence"/>
</dbReference>
<dbReference type="SUPFAM" id="SSF54292">
    <property type="entry name" value="2Fe-2S ferredoxin-like"/>
    <property type="match status" value="1"/>
</dbReference>
<evidence type="ECO:0000256" key="3">
    <source>
        <dbReference type="ARBA" id="ARBA00022723"/>
    </source>
</evidence>
<dbReference type="GO" id="GO:0009055">
    <property type="term" value="F:electron transfer activity"/>
    <property type="evidence" value="ECO:0007669"/>
    <property type="project" value="TreeGrafter"/>
</dbReference>
<evidence type="ECO:0000256" key="5">
    <source>
        <dbReference type="ARBA" id="ARBA00023014"/>
    </source>
</evidence>
<keyword evidence="2" id="KW-0001">2Fe-2S</keyword>
<dbReference type="RefSeq" id="WP_266087669.1">
    <property type="nucleotide sequence ID" value="NZ_RKLV01000008.1"/>
</dbReference>
<sequence length="110" mass="11880">MPQVSFEDTDGNVEKVVCEEGENLRDVLLRNDLSPHNIPTAVSCHGLGTCATCSVEVVEGDLGEPSVRESLRLGAPVLSPDLDVRLACRTEVTEDVHVRVPEGVWGREDG</sequence>
<keyword evidence="5" id="KW-0411">Iron-sulfur</keyword>
<evidence type="ECO:0000313" key="8">
    <source>
        <dbReference type="EMBL" id="MCX2819425.1"/>
    </source>
</evidence>
<evidence type="ECO:0000256" key="1">
    <source>
        <dbReference type="ARBA" id="ARBA00010914"/>
    </source>
</evidence>
<proteinExistence type="inferred from homology"/>
<dbReference type="Gene3D" id="3.10.20.30">
    <property type="match status" value="1"/>
</dbReference>
<comment type="caution">
    <text evidence="8">The sequence shown here is derived from an EMBL/GenBank/DDBJ whole genome shotgun (WGS) entry which is preliminary data.</text>
</comment>
<comment type="similarity">
    <text evidence="1">Belongs to the adrenodoxin/putidaredoxin family.</text>
</comment>
<dbReference type="EMBL" id="RKLV01000008">
    <property type="protein sequence ID" value="MCX2819425.1"/>
    <property type="molecule type" value="Genomic_DNA"/>
</dbReference>
<keyword evidence="4" id="KW-0408">Iron</keyword>
<evidence type="ECO:0000256" key="4">
    <source>
        <dbReference type="ARBA" id="ARBA00023004"/>
    </source>
</evidence>
<organism evidence="8 9">
    <name type="scientific">Halorutilus salinus</name>
    <dbReference type="NCBI Taxonomy" id="2487751"/>
    <lineage>
        <taxon>Archaea</taxon>
        <taxon>Methanobacteriati</taxon>
        <taxon>Methanobacteriota</taxon>
        <taxon>Stenosarchaea group</taxon>
        <taxon>Halobacteria</taxon>
        <taxon>Halorutilales</taxon>
        <taxon>Halorutilaceae</taxon>
        <taxon>Halorutilus</taxon>
    </lineage>
</organism>
<dbReference type="InterPro" id="IPR036010">
    <property type="entry name" value="2Fe-2S_ferredoxin-like_sf"/>
</dbReference>
<dbReference type="GO" id="GO:0051537">
    <property type="term" value="F:2 iron, 2 sulfur cluster binding"/>
    <property type="evidence" value="ECO:0007669"/>
    <property type="project" value="UniProtKB-KW"/>
</dbReference>
<gene>
    <name evidence="8" type="ORF">EGH25_08685</name>
</gene>
<dbReference type="AlphaFoldDB" id="A0A9Q4GI27"/>
<evidence type="ECO:0000256" key="2">
    <source>
        <dbReference type="ARBA" id="ARBA00022714"/>
    </source>
</evidence>
<dbReference type="GO" id="GO:0046872">
    <property type="term" value="F:metal ion binding"/>
    <property type="evidence" value="ECO:0007669"/>
    <property type="project" value="UniProtKB-KW"/>
</dbReference>
<dbReference type="InterPro" id="IPR001041">
    <property type="entry name" value="2Fe-2S_ferredoxin-type"/>
</dbReference>